<name>M7CMD5_CHEMY</name>
<sequence>MSFRELQLTSSDAFSGKYRPDFATLTHVEYGLTDMSSPFEVNGTTCVSTLMLNLRKCGRISPWNEVHSCAGGQHGVLITTYMPCQSSEWQQERERERNTQTPDDSSDQNLQTKFDQLSLWVNNIDCEKYRERSFADRVDAAMYSMWVIHKQYSQETERGGLQFASDLDAAIMAQWFAKVCTEDHVAVLNKSNIGLSFRNAIDVT</sequence>
<reference evidence="3" key="1">
    <citation type="journal article" date="2013" name="Nat. Genet.">
        <title>The draft genomes of soft-shell turtle and green sea turtle yield insights into the development and evolution of the turtle-specific body plan.</title>
        <authorList>
            <person name="Wang Z."/>
            <person name="Pascual-Anaya J."/>
            <person name="Zadissa A."/>
            <person name="Li W."/>
            <person name="Niimura Y."/>
            <person name="Huang Z."/>
            <person name="Li C."/>
            <person name="White S."/>
            <person name="Xiong Z."/>
            <person name="Fang D."/>
            <person name="Wang B."/>
            <person name="Ming Y."/>
            <person name="Chen Y."/>
            <person name="Zheng Y."/>
            <person name="Kuraku S."/>
            <person name="Pignatelli M."/>
            <person name="Herrero J."/>
            <person name="Beal K."/>
            <person name="Nozawa M."/>
            <person name="Li Q."/>
            <person name="Wang J."/>
            <person name="Zhang H."/>
            <person name="Yu L."/>
            <person name="Shigenobu S."/>
            <person name="Wang J."/>
            <person name="Liu J."/>
            <person name="Flicek P."/>
            <person name="Searle S."/>
            <person name="Wang J."/>
            <person name="Kuratani S."/>
            <person name="Yin Y."/>
            <person name="Aken B."/>
            <person name="Zhang G."/>
            <person name="Irie N."/>
        </authorList>
    </citation>
    <scope>NUCLEOTIDE SEQUENCE [LARGE SCALE GENOMIC DNA]</scope>
</reference>
<proteinExistence type="predicted"/>
<protein>
    <submittedName>
        <fullName evidence="2">Uncharacterized protein</fullName>
    </submittedName>
</protein>
<feature type="compositionally biased region" description="Polar residues" evidence="1">
    <location>
        <begin position="99"/>
        <end position="109"/>
    </location>
</feature>
<feature type="region of interest" description="Disordered" evidence="1">
    <location>
        <begin position="88"/>
        <end position="109"/>
    </location>
</feature>
<keyword evidence="3" id="KW-1185">Reference proteome</keyword>
<evidence type="ECO:0000256" key="1">
    <source>
        <dbReference type="SAM" id="MobiDB-lite"/>
    </source>
</evidence>
<dbReference type="Proteomes" id="UP000031443">
    <property type="component" value="Unassembled WGS sequence"/>
</dbReference>
<evidence type="ECO:0000313" key="2">
    <source>
        <dbReference type="EMBL" id="EMP42357.1"/>
    </source>
</evidence>
<accession>M7CMD5</accession>
<gene>
    <name evidence="2" type="ORF">UY3_00386</name>
</gene>
<dbReference type="EMBL" id="KB475300">
    <property type="protein sequence ID" value="EMP42357.1"/>
    <property type="molecule type" value="Genomic_DNA"/>
</dbReference>
<organism evidence="2 3">
    <name type="scientific">Chelonia mydas</name>
    <name type="common">Green sea-turtle</name>
    <name type="synonym">Chelonia agassizi</name>
    <dbReference type="NCBI Taxonomy" id="8469"/>
    <lineage>
        <taxon>Eukaryota</taxon>
        <taxon>Metazoa</taxon>
        <taxon>Chordata</taxon>
        <taxon>Craniata</taxon>
        <taxon>Vertebrata</taxon>
        <taxon>Euteleostomi</taxon>
        <taxon>Archelosauria</taxon>
        <taxon>Testudinata</taxon>
        <taxon>Testudines</taxon>
        <taxon>Cryptodira</taxon>
        <taxon>Durocryptodira</taxon>
        <taxon>Americhelydia</taxon>
        <taxon>Chelonioidea</taxon>
        <taxon>Cheloniidae</taxon>
        <taxon>Chelonia</taxon>
    </lineage>
</organism>
<evidence type="ECO:0000313" key="3">
    <source>
        <dbReference type="Proteomes" id="UP000031443"/>
    </source>
</evidence>
<dbReference type="AlphaFoldDB" id="M7CMD5"/>